<evidence type="ECO:0000313" key="1">
    <source>
        <dbReference type="EMBL" id="EKC41638.1"/>
    </source>
</evidence>
<dbReference type="PROSITE" id="PS51184">
    <property type="entry name" value="JMJC"/>
    <property type="match status" value="1"/>
</dbReference>
<dbReference type="SMART" id="SM00558">
    <property type="entry name" value="JmjC"/>
    <property type="match status" value="1"/>
</dbReference>
<dbReference type="EMBL" id="JH818186">
    <property type="protein sequence ID" value="EKC41638.1"/>
    <property type="molecule type" value="Genomic_DNA"/>
</dbReference>
<dbReference type="PANTHER" id="PTHR12480">
    <property type="entry name" value="ARGININE DEMETHYLASE AND LYSYL-HYDROXYLASE JMJD"/>
    <property type="match status" value="1"/>
</dbReference>
<organism evidence="1">
    <name type="scientific">Magallana gigas</name>
    <name type="common">Pacific oyster</name>
    <name type="synonym">Crassostrea gigas</name>
    <dbReference type="NCBI Taxonomy" id="29159"/>
    <lineage>
        <taxon>Eukaryota</taxon>
        <taxon>Metazoa</taxon>
        <taxon>Spiralia</taxon>
        <taxon>Lophotrochozoa</taxon>
        <taxon>Mollusca</taxon>
        <taxon>Bivalvia</taxon>
        <taxon>Autobranchia</taxon>
        <taxon>Pteriomorphia</taxon>
        <taxon>Ostreida</taxon>
        <taxon>Ostreoidea</taxon>
        <taxon>Ostreidae</taxon>
        <taxon>Magallana</taxon>
    </lineage>
</organism>
<sequence length="557" mass="63653">MTAIKHLHFTKKLSMMSVCEQEEAAEMISEWPVIEQEVHVPVKKSSNSVPLTKRKHKVEEENGVQSFKTKRAHTLCTSNLEEPLVKVAVAKWWRRQPEEVKNHYTDNLPCSENSDTVLAGIMRLEITQSFMRSEVTRLNDIIKINGPSSNVQAALGSFFEKLGDFDSAKHHLEKAVLLNSDNPDSEHKWLLGRVSKQVKVQRDQRSALHSLPSSSNLSMPVYQKVDRVSAEDLTSERFYEEYSSKQRPVIITDLRVTASPMSPQDIKTHAGDCVVTLKHSVQNSCEWARLENKEKITVSDYIDRIEGLDDKSQLDRNASPGYLFDWSLPIHCPRLVEKIRIPRYFAASAFLLHDTACLLGDFLQRTSEGSLYRDSWPSLFFAPAGLCSELHVDAFGSNFWMAVFQGSKRWVFFPQSDLPYLYPQYPNSMDPVFEADIRNPNLENQPLLHLTHPSECILSEGEVLFVPAGCPHRVENLTKSVAISANFVDLSNWDNVLEELELNALVDPRSQDLLQQFTSLTFDKKMKFYNRGVIRTMRVPFWQPPARLPTRPPFSTF</sequence>
<dbReference type="GO" id="GO:0008168">
    <property type="term" value="F:methyltransferase activity"/>
    <property type="evidence" value="ECO:0007669"/>
    <property type="project" value="UniProtKB-KW"/>
</dbReference>
<dbReference type="Pfam" id="PF13621">
    <property type="entry name" value="Cupin_8"/>
    <property type="match status" value="1"/>
</dbReference>
<dbReference type="HOGENOM" id="CLU_489401_0_0_1"/>
<dbReference type="SUPFAM" id="SSF51197">
    <property type="entry name" value="Clavaminate synthase-like"/>
    <property type="match status" value="1"/>
</dbReference>
<protein>
    <submittedName>
        <fullName evidence="1">Bifunctional arginine demethylase and lysyl-hydroxylase JMJD6-B</fullName>
    </submittedName>
</protein>
<reference evidence="1" key="1">
    <citation type="journal article" date="2012" name="Nature">
        <title>The oyster genome reveals stress adaptation and complexity of shell formation.</title>
        <authorList>
            <person name="Zhang G."/>
            <person name="Fang X."/>
            <person name="Guo X."/>
            <person name="Li L."/>
            <person name="Luo R."/>
            <person name="Xu F."/>
            <person name="Yang P."/>
            <person name="Zhang L."/>
            <person name="Wang X."/>
            <person name="Qi H."/>
            <person name="Xiong Z."/>
            <person name="Que H."/>
            <person name="Xie Y."/>
            <person name="Holland P.W."/>
            <person name="Paps J."/>
            <person name="Zhu Y."/>
            <person name="Wu F."/>
            <person name="Chen Y."/>
            <person name="Wang J."/>
            <person name="Peng C."/>
            <person name="Meng J."/>
            <person name="Yang L."/>
            <person name="Liu J."/>
            <person name="Wen B."/>
            <person name="Zhang N."/>
            <person name="Huang Z."/>
            <person name="Zhu Q."/>
            <person name="Feng Y."/>
            <person name="Mount A."/>
            <person name="Hedgecock D."/>
            <person name="Xu Z."/>
            <person name="Liu Y."/>
            <person name="Domazet-Loso T."/>
            <person name="Du Y."/>
            <person name="Sun X."/>
            <person name="Zhang S."/>
            <person name="Liu B."/>
            <person name="Cheng P."/>
            <person name="Jiang X."/>
            <person name="Li J."/>
            <person name="Fan D."/>
            <person name="Wang W."/>
            <person name="Fu W."/>
            <person name="Wang T."/>
            <person name="Wang B."/>
            <person name="Zhang J."/>
            <person name="Peng Z."/>
            <person name="Li Y."/>
            <person name="Li N."/>
            <person name="Wang J."/>
            <person name="Chen M."/>
            <person name="He Y."/>
            <person name="Tan F."/>
            <person name="Song X."/>
            <person name="Zheng Q."/>
            <person name="Huang R."/>
            <person name="Yang H."/>
            <person name="Du X."/>
            <person name="Chen L."/>
            <person name="Yang M."/>
            <person name="Gaffney P.M."/>
            <person name="Wang S."/>
            <person name="Luo L."/>
            <person name="She Z."/>
            <person name="Ming Y."/>
            <person name="Huang W."/>
            <person name="Zhang S."/>
            <person name="Huang B."/>
            <person name="Zhang Y."/>
            <person name="Qu T."/>
            <person name="Ni P."/>
            <person name="Miao G."/>
            <person name="Wang J."/>
            <person name="Wang Q."/>
            <person name="Steinberg C.E."/>
            <person name="Wang H."/>
            <person name="Li N."/>
            <person name="Qian L."/>
            <person name="Zhang G."/>
            <person name="Li Y."/>
            <person name="Yang H."/>
            <person name="Liu X."/>
            <person name="Wang J."/>
            <person name="Yin Y."/>
            <person name="Wang J."/>
        </authorList>
    </citation>
    <scope>NUCLEOTIDE SEQUENCE [LARGE SCALE GENOMIC DNA]</scope>
    <source>
        <strain evidence="1">05x7-T-G4-1.051#20</strain>
    </source>
</reference>
<dbReference type="GO" id="GO:0106140">
    <property type="term" value="F:P-TEFb complex binding"/>
    <property type="evidence" value="ECO:0007669"/>
    <property type="project" value="TreeGrafter"/>
</dbReference>
<gene>
    <name evidence="1" type="ORF">CGI_10022041</name>
</gene>
<dbReference type="GO" id="GO:0033749">
    <property type="term" value="F:histone H4R3 demethylase activity"/>
    <property type="evidence" value="ECO:0007669"/>
    <property type="project" value="TreeGrafter"/>
</dbReference>
<dbReference type="Gene3D" id="2.60.120.650">
    <property type="entry name" value="Cupin"/>
    <property type="match status" value="1"/>
</dbReference>
<keyword evidence="1" id="KW-0808">Transferase</keyword>
<keyword evidence="1" id="KW-0489">Methyltransferase</keyword>
<dbReference type="PROSITE" id="PS50005">
    <property type="entry name" value="TPR"/>
    <property type="match status" value="1"/>
</dbReference>
<dbReference type="InterPro" id="IPR041667">
    <property type="entry name" value="Cupin_8"/>
</dbReference>
<dbReference type="GO" id="GO:0005634">
    <property type="term" value="C:nucleus"/>
    <property type="evidence" value="ECO:0007669"/>
    <property type="project" value="TreeGrafter"/>
</dbReference>
<dbReference type="InterPro" id="IPR019734">
    <property type="entry name" value="TPR_rpt"/>
</dbReference>
<dbReference type="AlphaFoldDB" id="K1R795"/>
<accession>K1R795</accession>
<dbReference type="GO" id="GO:0005737">
    <property type="term" value="C:cytoplasm"/>
    <property type="evidence" value="ECO:0007669"/>
    <property type="project" value="TreeGrafter"/>
</dbReference>
<name>K1R795_MAGGI</name>
<proteinExistence type="predicted"/>
<dbReference type="InterPro" id="IPR003347">
    <property type="entry name" value="JmjC_dom"/>
</dbReference>
<dbReference type="InterPro" id="IPR050910">
    <property type="entry name" value="JMJD6_ArgDemeth/LysHydrox"/>
</dbReference>
<dbReference type="InParanoid" id="K1R795"/>
<dbReference type="GO" id="GO:0032259">
    <property type="term" value="P:methylation"/>
    <property type="evidence" value="ECO:0007669"/>
    <property type="project" value="UniProtKB-KW"/>
</dbReference>
<dbReference type="PANTHER" id="PTHR12480:SF22">
    <property type="entry name" value="JMJC DOMAIN-CONTAINING PROTEIN"/>
    <property type="match status" value="1"/>
</dbReference>